<proteinExistence type="predicted"/>
<comment type="caution">
    <text evidence="1">The sequence shown here is derived from an EMBL/GenBank/DDBJ whole genome shotgun (WGS) entry which is preliminary data.</text>
</comment>
<name>A0ABR1L0M6_9PEZI</name>
<dbReference type="EMBL" id="JBBPHU010000001">
    <property type="protein sequence ID" value="KAK7524648.1"/>
    <property type="molecule type" value="Genomic_DNA"/>
</dbReference>
<keyword evidence="2" id="KW-1185">Reference proteome</keyword>
<accession>A0ABR1L0M6</accession>
<organism evidence="1 2">
    <name type="scientific">Phyllosticta citriasiana</name>
    <dbReference type="NCBI Taxonomy" id="595635"/>
    <lineage>
        <taxon>Eukaryota</taxon>
        <taxon>Fungi</taxon>
        <taxon>Dikarya</taxon>
        <taxon>Ascomycota</taxon>
        <taxon>Pezizomycotina</taxon>
        <taxon>Dothideomycetes</taxon>
        <taxon>Dothideomycetes incertae sedis</taxon>
        <taxon>Botryosphaeriales</taxon>
        <taxon>Phyllostictaceae</taxon>
        <taxon>Phyllosticta</taxon>
    </lineage>
</organism>
<gene>
    <name evidence="1" type="ORF">IWZ03DRAFT_30190</name>
</gene>
<reference evidence="1 2" key="1">
    <citation type="submission" date="2024-04" db="EMBL/GenBank/DDBJ databases">
        <title>Phyllosticta paracitricarpa is synonymous to the EU quarantine fungus P. citricarpa based on phylogenomic analyses.</title>
        <authorList>
            <consortium name="Lawrence Berkeley National Laboratory"/>
            <person name="Van Ingen-Buijs V.A."/>
            <person name="Van Westerhoven A.C."/>
            <person name="Haridas S."/>
            <person name="Skiadas P."/>
            <person name="Martin F."/>
            <person name="Groenewald J.Z."/>
            <person name="Crous P.W."/>
            <person name="Seidl M.F."/>
        </authorList>
    </citation>
    <scope>NUCLEOTIDE SEQUENCE [LARGE SCALE GENOMIC DNA]</scope>
    <source>
        <strain evidence="1 2">CBS 123371</strain>
    </source>
</reference>
<evidence type="ECO:0000313" key="1">
    <source>
        <dbReference type="EMBL" id="KAK7524648.1"/>
    </source>
</evidence>
<dbReference type="Proteomes" id="UP001363622">
    <property type="component" value="Unassembled WGS sequence"/>
</dbReference>
<sequence>MRLMRRRHERKPRRWVLVATVVDMGSLAEAKWVIPPGGWMDGWMDDGWMDGWMGESGNWCWHWMDGWRMNEKEDWSEQNQGRNRTLLCRR</sequence>
<protein>
    <submittedName>
        <fullName evidence="1">Uncharacterized protein</fullName>
    </submittedName>
</protein>
<evidence type="ECO:0000313" key="2">
    <source>
        <dbReference type="Proteomes" id="UP001363622"/>
    </source>
</evidence>